<dbReference type="Pfam" id="PF16911">
    <property type="entry name" value="PapA_C"/>
    <property type="match status" value="1"/>
</dbReference>
<evidence type="ECO:0000256" key="8">
    <source>
        <dbReference type="ARBA" id="ARBA00022679"/>
    </source>
</evidence>
<keyword evidence="8 14" id="KW-0808">Transferase</keyword>
<evidence type="ECO:0000256" key="9">
    <source>
        <dbReference type="ARBA" id="ARBA00023315"/>
    </source>
</evidence>
<evidence type="ECO:0000256" key="1">
    <source>
        <dbReference type="ARBA" id="ARBA00000026"/>
    </source>
</evidence>
<comment type="catalytic activity">
    <reaction evidence="2">
        <text>2 a mycocerosyl-[mycocerosic acid synthase] + a phenolphthiocerol = a dimycocerosyl phenolphthiocerol + 2 holo-[mycocerosic acid synthase].</text>
        <dbReference type="EC" id="2.3.1.282"/>
    </reaction>
</comment>
<protein>
    <recommendedName>
        <fullName evidence="6">Phthiocerol/phthiodiolone dimycocerosyl transferase</fullName>
        <ecNumber evidence="5">2.3.1.282</ecNumber>
    </recommendedName>
    <alternativeName>
        <fullName evidence="12">Acyltransferase PapA5</fullName>
    </alternativeName>
    <alternativeName>
        <fullName evidence="10">Phthiocerol/phthiodiolone O-acyltransferase</fullName>
    </alternativeName>
    <alternativeName>
        <fullName evidence="11">Polyketide synthase-associated protein A5</fullName>
    </alternativeName>
</protein>
<dbReference type="EMBL" id="PECC01000020">
    <property type="protein sequence ID" value="TDZ53364.1"/>
    <property type="molecule type" value="Genomic_DNA"/>
</dbReference>
<reference evidence="14 15" key="1">
    <citation type="journal article" date="2019" name="Sci. Rep.">
        <title>Extended insight into the Mycobacterium chelonae-abscessus complex through whole genome sequencing of Mycobacterium salmoniphilum outbreak and Mycobacterium salmoniphilum-like strains.</title>
        <authorList>
            <person name="Behra P.R.K."/>
            <person name="Das S."/>
            <person name="Pettersson B.M.F."/>
            <person name="Shirreff L."/>
            <person name="DuCote T."/>
            <person name="Jacobsson K.G."/>
            <person name="Ennis D.G."/>
            <person name="Kirsebom L.A."/>
        </authorList>
    </citation>
    <scope>NUCLEOTIDE SEQUENCE [LARGE SCALE GENOMIC DNA]</scope>
    <source>
        <strain evidence="14 15">CCUG 63697</strain>
    </source>
</reference>
<dbReference type="InterPro" id="IPR031641">
    <property type="entry name" value="PapA_C"/>
</dbReference>
<proteinExistence type="inferred from homology"/>
<feature type="domain" description="Phthiocerol/phthiodiolone dimycocerosyl transferase C-terminal" evidence="13">
    <location>
        <begin position="203"/>
        <end position="389"/>
    </location>
</feature>
<dbReference type="AlphaFoldDB" id="A0A4R8RAT7"/>
<evidence type="ECO:0000256" key="5">
    <source>
        <dbReference type="ARBA" id="ARBA00012866"/>
    </source>
</evidence>
<evidence type="ECO:0000256" key="6">
    <source>
        <dbReference type="ARBA" id="ARBA00013449"/>
    </source>
</evidence>
<name>A0A4R8RAT7_9MYCO</name>
<evidence type="ECO:0000256" key="10">
    <source>
        <dbReference type="ARBA" id="ARBA00030465"/>
    </source>
</evidence>
<dbReference type="InterPro" id="IPR023213">
    <property type="entry name" value="CAT-like_dom_sf"/>
</dbReference>
<dbReference type="SUPFAM" id="SSF52777">
    <property type="entry name" value="CoA-dependent acyltransferases"/>
    <property type="match status" value="2"/>
</dbReference>
<evidence type="ECO:0000256" key="11">
    <source>
        <dbReference type="ARBA" id="ARBA00032317"/>
    </source>
</evidence>
<comment type="caution">
    <text evidence="14">The sequence shown here is derived from an EMBL/GenBank/DDBJ whole genome shotgun (WGS) entry which is preliminary data.</text>
</comment>
<comment type="catalytic activity">
    <reaction evidence="1">
        <text>2 a mycocerosyl-[mycocerosic acid synthase] + a phthiocerol = a dimycocerosyl phthiocerol + 2 holo-[mycocerosic acid synthase].</text>
        <dbReference type="EC" id="2.3.1.282"/>
    </reaction>
</comment>
<comment type="similarity">
    <text evidence="4">Belongs to the acyltransferase PapA5 family.</text>
</comment>
<accession>A0A4R8RAT7</accession>
<comment type="catalytic activity">
    <reaction evidence="3">
        <text>2 a mycocerosyl-[mycocerosic acid synthase] + a phthiodiolone = a dimycocerosyl phthiodiolone + 2 holo-[mycocerosic acid synthase].</text>
        <dbReference type="EC" id="2.3.1.282"/>
    </reaction>
</comment>
<organism evidence="14 15">
    <name type="scientific">Mycobacteroides franklinii</name>
    <dbReference type="NCBI Taxonomy" id="948102"/>
    <lineage>
        <taxon>Bacteria</taxon>
        <taxon>Bacillati</taxon>
        <taxon>Actinomycetota</taxon>
        <taxon>Actinomycetes</taxon>
        <taxon>Mycobacteriales</taxon>
        <taxon>Mycobacteriaceae</taxon>
        <taxon>Mycobacteroides</taxon>
    </lineage>
</organism>
<evidence type="ECO:0000256" key="7">
    <source>
        <dbReference type="ARBA" id="ARBA00022516"/>
    </source>
</evidence>
<dbReference type="Proteomes" id="UP000295165">
    <property type="component" value="Unassembled WGS sequence"/>
</dbReference>
<keyword evidence="7" id="KW-0444">Lipid biosynthesis</keyword>
<evidence type="ECO:0000256" key="4">
    <source>
        <dbReference type="ARBA" id="ARBA00006558"/>
    </source>
</evidence>
<evidence type="ECO:0000256" key="2">
    <source>
        <dbReference type="ARBA" id="ARBA00000625"/>
    </source>
</evidence>
<dbReference type="Gene3D" id="3.30.559.10">
    <property type="entry name" value="Chloramphenicol acetyltransferase-like domain"/>
    <property type="match status" value="1"/>
</dbReference>
<dbReference type="RefSeq" id="WP_420891891.1">
    <property type="nucleotide sequence ID" value="NZ_PECB01000001.1"/>
</dbReference>
<gene>
    <name evidence="14" type="primary">papA5_1</name>
    <name evidence="14" type="ORF">CCUG63697_00229</name>
</gene>
<keyword evidence="15" id="KW-1185">Reference proteome</keyword>
<sequence>MAVHRAGIRRAARCRPGVNLAAIGRALDPSEALFAGNRSTVAYSVFGTGVLDTDALTTAFRALLTSYPVLSAQIVPARHGYVLAHVPHPPALQLGTGTALPRSGFTIVDPTAVCAVDAAQDGNDFRLTLLTHHSIADAGAGLTYLEVLCSLYTRVVETGSAGTARPHPLAMSLEQFLAARGYVISTPSAPPATPAEPTVEATVVVRHGRTRLGREQTTRLFDAARAAGLTVHGVVCAAILLAAQALSQSQDPITFGLTSSVDLRTRTGVPITAAQGTVIQGANTAILAVAPDDDPSRLARAVLDSLAGGLADHSVHQAFLRPAPLHQPSIENPLMVTNWGRIPPLHLPEGLRMHDFRATVRGARIRLRATTLPPSFFITTCDGRLSLDHPTWVADESDPTLAWTAALGRAFDRILR</sequence>
<dbReference type="Gene3D" id="3.30.559.30">
    <property type="entry name" value="Nonribosomal peptide synthetase, condensation domain"/>
    <property type="match status" value="1"/>
</dbReference>
<evidence type="ECO:0000313" key="15">
    <source>
        <dbReference type="Proteomes" id="UP000295165"/>
    </source>
</evidence>
<dbReference type="EC" id="2.3.1.282" evidence="5"/>
<evidence type="ECO:0000313" key="14">
    <source>
        <dbReference type="EMBL" id="TDZ53364.1"/>
    </source>
</evidence>
<keyword evidence="9 14" id="KW-0012">Acyltransferase</keyword>
<evidence type="ECO:0000256" key="12">
    <source>
        <dbReference type="ARBA" id="ARBA00033407"/>
    </source>
</evidence>
<evidence type="ECO:0000256" key="3">
    <source>
        <dbReference type="ARBA" id="ARBA00001907"/>
    </source>
</evidence>
<evidence type="ECO:0000259" key="13">
    <source>
        <dbReference type="Pfam" id="PF16911"/>
    </source>
</evidence>
<keyword evidence="7" id="KW-0443">Lipid metabolism</keyword>
<dbReference type="GO" id="GO:0016746">
    <property type="term" value="F:acyltransferase activity"/>
    <property type="evidence" value="ECO:0007669"/>
    <property type="project" value="UniProtKB-KW"/>
</dbReference>